<keyword evidence="1" id="KW-0732">Signal</keyword>
<reference evidence="2 3" key="1">
    <citation type="submission" date="2024-09" db="EMBL/GenBank/DDBJ databases">
        <authorList>
            <person name="Sun Q."/>
            <person name="Mori K."/>
        </authorList>
    </citation>
    <scope>NUCLEOTIDE SEQUENCE [LARGE SCALE GENOMIC DNA]</scope>
    <source>
        <strain evidence="2 3">CECT 8460</strain>
    </source>
</reference>
<comment type="caution">
    <text evidence="2">The sequence shown here is derived from an EMBL/GenBank/DDBJ whole genome shotgun (WGS) entry which is preliminary data.</text>
</comment>
<dbReference type="InterPro" id="IPR043741">
    <property type="entry name" value="DUF5686"/>
</dbReference>
<feature type="signal peptide" evidence="1">
    <location>
        <begin position="1"/>
        <end position="18"/>
    </location>
</feature>
<dbReference type="EMBL" id="JBHMFB010000001">
    <property type="protein sequence ID" value="MFB9088079.1"/>
    <property type="molecule type" value="Genomic_DNA"/>
</dbReference>
<dbReference type="Proteomes" id="UP001589576">
    <property type="component" value="Unassembled WGS sequence"/>
</dbReference>
<gene>
    <name evidence="2" type="ORF">ACFFUU_00535</name>
</gene>
<proteinExistence type="predicted"/>
<evidence type="ECO:0000313" key="3">
    <source>
        <dbReference type="Proteomes" id="UP001589576"/>
    </source>
</evidence>
<evidence type="ECO:0000256" key="1">
    <source>
        <dbReference type="SAM" id="SignalP"/>
    </source>
</evidence>
<dbReference type="SUPFAM" id="SSF49464">
    <property type="entry name" value="Carboxypeptidase regulatory domain-like"/>
    <property type="match status" value="1"/>
</dbReference>
<dbReference type="Pfam" id="PF13715">
    <property type="entry name" value="CarbopepD_reg_2"/>
    <property type="match status" value="1"/>
</dbReference>
<keyword evidence="3" id="KW-1185">Reference proteome</keyword>
<name>A0ABV5GAE0_9FLAO</name>
<dbReference type="RefSeq" id="WP_290285517.1">
    <property type="nucleotide sequence ID" value="NZ_JAUFQN010000019.1"/>
</dbReference>
<sequence length="794" mass="91895">MKCRLCAILLLVLTISYGQDLIHGVVIDSETKERLAFANILINKNIQIITDINGAFSFKSFSDTIPISCSYVGYQKKEILIEGKNYAKILIELTPLQNTLDEIVILTKENPANAIIRKVIANKEKNNPENLHSFQYTSYNKIICDYKSNSIDKTDSINIRKQIKGIHFFMMESVTQKKFVKPNNNEEVVLATKVSGFQNPSFASIATDFQPFSFYNDNIKLFDINYLNPISKGSLTKYKFHIEDTIEEEKDTIYIISYKPKKDKNFEGLKGLLYINTNKYAVQNVIASPFEKGKIDIKIQQRYTFINNEYWFPEQLNFALVFNELPNKKTPITLDGKSYINIISINAPLDKKKFSLEEVRLDENATNRDSIFWKKYRNEKLNTTELKTYRVIDSIGKKNNLDSYLSVIEKITQNRLPINAVDIDLSKTFIYNKYENLRIGSGLFTNDKISKKISFGGFLGYGIKDEALKYGGEIRYKISQKNEFNIGVKYQNNLIETGSYGLDSFEENLLSYRKFIGYQYDQIKQNTFSIHLRSLRYFVWDIMLHQTSTNPKYKYEFAHNIQSFTNYKNTTLNVNLRFAYKEKYVASFHQKVSYGTKYPVLLLSFSKGLKNIINGDFNYTKIEAAIEQSIFTRNLGTTKYTLETGYINSSLPYGLLFTGEGSYDTDTPFIMKNTFQTMKPYEFLSDKYVTLFLSHNFGGLLFKSSKFQPSISLHNNIGWGNLSDSDFHKFIAFKTKDKIYFETGIQFDNLVKMNYLNVANIGFGFGTFYRYGAYTNPEFKDNVAFKFTLNVTIK</sequence>
<accession>A0ABV5GAE0</accession>
<dbReference type="InterPro" id="IPR008969">
    <property type="entry name" value="CarboxyPept-like_regulatory"/>
</dbReference>
<evidence type="ECO:0000313" key="2">
    <source>
        <dbReference type="EMBL" id="MFB9088079.1"/>
    </source>
</evidence>
<dbReference type="Pfam" id="PF18939">
    <property type="entry name" value="DUF5686"/>
    <property type="match status" value="2"/>
</dbReference>
<organism evidence="2 3">
    <name type="scientific">Flavobacterium paronense</name>
    <dbReference type="NCBI Taxonomy" id="1392775"/>
    <lineage>
        <taxon>Bacteria</taxon>
        <taxon>Pseudomonadati</taxon>
        <taxon>Bacteroidota</taxon>
        <taxon>Flavobacteriia</taxon>
        <taxon>Flavobacteriales</taxon>
        <taxon>Flavobacteriaceae</taxon>
        <taxon>Flavobacterium</taxon>
    </lineage>
</organism>
<protein>
    <submittedName>
        <fullName evidence="2">DUF5686 family protein</fullName>
    </submittedName>
</protein>
<feature type="chain" id="PRO_5046358256" evidence="1">
    <location>
        <begin position="19"/>
        <end position="794"/>
    </location>
</feature>